<organism evidence="2 3">
    <name type="scientific">Thermoflexus hugenholtzii JAD2</name>
    <dbReference type="NCBI Taxonomy" id="877466"/>
    <lineage>
        <taxon>Bacteria</taxon>
        <taxon>Bacillati</taxon>
        <taxon>Chloroflexota</taxon>
        <taxon>Thermoflexia</taxon>
        <taxon>Thermoflexales</taxon>
        <taxon>Thermoflexaceae</taxon>
        <taxon>Thermoflexus</taxon>
    </lineage>
</organism>
<dbReference type="InParanoid" id="A0A212RK30"/>
<keyword evidence="1" id="KW-0472">Membrane</keyword>
<dbReference type="Proteomes" id="UP000197025">
    <property type="component" value="Unassembled WGS sequence"/>
</dbReference>
<dbReference type="AlphaFoldDB" id="A0A212RK30"/>
<accession>A0A212RK30</accession>
<reference evidence="3" key="1">
    <citation type="submission" date="2017-06" db="EMBL/GenBank/DDBJ databases">
        <authorList>
            <person name="Varghese N."/>
            <person name="Submissions S."/>
        </authorList>
    </citation>
    <scope>NUCLEOTIDE SEQUENCE [LARGE SCALE GENOMIC DNA]</scope>
    <source>
        <strain evidence="3">JAD2</strain>
    </source>
</reference>
<feature type="transmembrane region" description="Helical" evidence="1">
    <location>
        <begin position="222"/>
        <end position="246"/>
    </location>
</feature>
<keyword evidence="3" id="KW-1185">Reference proteome</keyword>
<dbReference type="EMBL" id="FYEK01000066">
    <property type="protein sequence ID" value="SNB72793.1"/>
    <property type="molecule type" value="Genomic_DNA"/>
</dbReference>
<proteinExistence type="predicted"/>
<keyword evidence="1" id="KW-1133">Transmembrane helix</keyword>
<feature type="transmembrane region" description="Helical" evidence="1">
    <location>
        <begin position="20"/>
        <end position="44"/>
    </location>
</feature>
<evidence type="ECO:0000313" key="2">
    <source>
        <dbReference type="EMBL" id="SNB72793.1"/>
    </source>
</evidence>
<feature type="transmembrane region" description="Helical" evidence="1">
    <location>
        <begin position="64"/>
        <end position="83"/>
    </location>
</feature>
<protein>
    <recommendedName>
        <fullName evidence="4">Glycerophosphoryl diester phosphodiesterase membrane domain-containing protein</fullName>
    </recommendedName>
</protein>
<dbReference type="RefSeq" id="WP_088572096.1">
    <property type="nucleotide sequence ID" value="NZ_FYEK01000066.1"/>
</dbReference>
<evidence type="ECO:0008006" key="4">
    <source>
        <dbReference type="Google" id="ProtNLM"/>
    </source>
</evidence>
<sequence length="304" mass="33233">MDDRALFSRAWRIVSGHRSLWLFGFIAGFGPPMALFQFSGNAFIAFPRSPEELRGLLLHPSFPWVWAGISLLALFTLVMWLLINASGHAALIVLVNRAEEGAAPTLSAGWEAIRRYGWRIFLIHGLLRLPIFLLAGASVLPLIVPIGQALVEGRSTIPGPQIDLGLFCCCLGATIWIPALILFSWIEALADRACILNHRSIRASIAYGWNALQRHSGQVIPFALMLFGIGLGVMAPLYILQGITGYQAGQAPDLVSAPGGRRLPLMGLYIAELAINTGTAMFFSSCWTLFYRQLFMAASDHASQ</sequence>
<evidence type="ECO:0000256" key="1">
    <source>
        <dbReference type="SAM" id="Phobius"/>
    </source>
</evidence>
<gene>
    <name evidence="2" type="ORF">SAMN02746019_00016530</name>
</gene>
<keyword evidence="1" id="KW-0812">Transmembrane</keyword>
<evidence type="ECO:0000313" key="3">
    <source>
        <dbReference type="Proteomes" id="UP000197025"/>
    </source>
</evidence>
<name>A0A212RK30_9CHLR</name>
<feature type="transmembrane region" description="Helical" evidence="1">
    <location>
        <begin position="120"/>
        <end position="144"/>
    </location>
</feature>
<feature type="transmembrane region" description="Helical" evidence="1">
    <location>
        <begin position="164"/>
        <end position="186"/>
    </location>
</feature>
<feature type="transmembrane region" description="Helical" evidence="1">
    <location>
        <begin position="266"/>
        <end position="290"/>
    </location>
</feature>